<dbReference type="InterPro" id="IPR050414">
    <property type="entry name" value="Fungal_M35_metalloproteases"/>
</dbReference>
<comment type="cofactor">
    <cofactor evidence="1">
        <name>Zn(2+)</name>
        <dbReference type="ChEBI" id="CHEBI:29105"/>
    </cofactor>
</comment>
<dbReference type="GO" id="GO:0004222">
    <property type="term" value="F:metalloendopeptidase activity"/>
    <property type="evidence" value="ECO:0007669"/>
    <property type="project" value="InterPro"/>
</dbReference>
<dbReference type="Gene3D" id="3.40.390.10">
    <property type="entry name" value="Collagenase (Catalytic Domain)"/>
    <property type="match status" value="1"/>
</dbReference>
<keyword evidence="11" id="KW-1185">Reference proteome</keyword>
<keyword evidence="8" id="KW-0732">Signal</keyword>
<dbReference type="InterPro" id="IPR029463">
    <property type="entry name" value="Lys_MEP"/>
</dbReference>
<keyword evidence="7 10" id="KW-0482">Metalloprotease</keyword>
<comment type="caution">
    <text evidence="10">The sequence shown here is derived from an EMBL/GenBank/DDBJ whole genome shotgun (WGS) entry which is preliminary data.</text>
</comment>
<reference evidence="10" key="1">
    <citation type="submission" date="2020-05" db="EMBL/GenBank/DDBJ databases">
        <title>Mycena genomes resolve the evolution of fungal bioluminescence.</title>
        <authorList>
            <person name="Tsai I.J."/>
        </authorList>
    </citation>
    <scope>NUCLEOTIDE SEQUENCE</scope>
    <source>
        <strain evidence="10">CCC161011</strain>
    </source>
</reference>
<accession>A0A8H6YVM1</accession>
<evidence type="ECO:0000256" key="2">
    <source>
        <dbReference type="ARBA" id="ARBA00010279"/>
    </source>
</evidence>
<dbReference type="Pfam" id="PF14521">
    <property type="entry name" value="Aspzincin_M35"/>
    <property type="match status" value="1"/>
</dbReference>
<feature type="chain" id="PRO_5034243023" evidence="8">
    <location>
        <begin position="19"/>
        <end position="199"/>
    </location>
</feature>
<dbReference type="Proteomes" id="UP000620124">
    <property type="component" value="Unassembled WGS sequence"/>
</dbReference>
<evidence type="ECO:0000256" key="7">
    <source>
        <dbReference type="ARBA" id="ARBA00023049"/>
    </source>
</evidence>
<keyword evidence="4" id="KW-0479">Metal-binding</keyword>
<evidence type="ECO:0000313" key="10">
    <source>
        <dbReference type="EMBL" id="KAF7366044.1"/>
    </source>
</evidence>
<evidence type="ECO:0000256" key="1">
    <source>
        <dbReference type="ARBA" id="ARBA00001947"/>
    </source>
</evidence>
<dbReference type="EMBL" id="JACAZI010000003">
    <property type="protein sequence ID" value="KAF7366044.1"/>
    <property type="molecule type" value="Genomic_DNA"/>
</dbReference>
<dbReference type="PANTHER" id="PTHR37016:SF3">
    <property type="entry name" value="NEUTRAL PROTEASE 2-RELATED"/>
    <property type="match status" value="1"/>
</dbReference>
<dbReference type="GO" id="GO:0046872">
    <property type="term" value="F:metal ion binding"/>
    <property type="evidence" value="ECO:0007669"/>
    <property type="project" value="UniProtKB-KW"/>
</dbReference>
<dbReference type="AlphaFoldDB" id="A0A8H6YVM1"/>
<sequence>MFLTKSLVALAVSYGVAAAALDKRAHVVVCADPTNEALITQEFQNAMTLATDASQYIAQNGADSLFIAYFKTNDPAVVKAKYDAIVNDIGPANIYCQPFPAGRNVSCVGDNAVTRIPSGNIYLCPSWYNLADHSALCTQSTLASTRSGTLVHEMSHAEAGTHDRSGTCSGSKNLSAADALDNATTFSCFAREVFKNTQC</sequence>
<proteinExistence type="inferred from homology"/>
<dbReference type="OrthoDB" id="412874at2759"/>
<feature type="domain" description="Lysine-specific metallo-endopeptidase" evidence="9">
    <location>
        <begin position="58"/>
        <end position="190"/>
    </location>
</feature>
<comment type="similarity">
    <text evidence="2">Belongs to the peptidase M35 family.</text>
</comment>
<keyword evidence="6" id="KW-0862">Zinc</keyword>
<dbReference type="InterPro" id="IPR024079">
    <property type="entry name" value="MetalloPept_cat_dom_sf"/>
</dbReference>
<dbReference type="SUPFAM" id="SSF55486">
    <property type="entry name" value="Metalloproteases ('zincins'), catalytic domain"/>
    <property type="match status" value="1"/>
</dbReference>
<dbReference type="GO" id="GO:0006508">
    <property type="term" value="P:proteolysis"/>
    <property type="evidence" value="ECO:0007669"/>
    <property type="project" value="UniProtKB-KW"/>
</dbReference>
<dbReference type="PANTHER" id="PTHR37016">
    <property type="match status" value="1"/>
</dbReference>
<keyword evidence="5" id="KW-0378">Hydrolase</keyword>
<protein>
    <submittedName>
        <fullName evidence="10">Deuterolysin m35 metalloprotease</fullName>
    </submittedName>
</protein>
<evidence type="ECO:0000259" key="9">
    <source>
        <dbReference type="Pfam" id="PF14521"/>
    </source>
</evidence>
<feature type="signal peptide" evidence="8">
    <location>
        <begin position="1"/>
        <end position="18"/>
    </location>
</feature>
<name>A0A8H6YVM1_9AGAR</name>
<evidence type="ECO:0000256" key="6">
    <source>
        <dbReference type="ARBA" id="ARBA00022833"/>
    </source>
</evidence>
<evidence type="ECO:0000256" key="5">
    <source>
        <dbReference type="ARBA" id="ARBA00022801"/>
    </source>
</evidence>
<evidence type="ECO:0000256" key="4">
    <source>
        <dbReference type="ARBA" id="ARBA00022723"/>
    </source>
</evidence>
<evidence type="ECO:0000256" key="3">
    <source>
        <dbReference type="ARBA" id="ARBA00022670"/>
    </source>
</evidence>
<keyword evidence="3 10" id="KW-0645">Protease</keyword>
<evidence type="ECO:0000256" key="8">
    <source>
        <dbReference type="SAM" id="SignalP"/>
    </source>
</evidence>
<gene>
    <name evidence="10" type="ORF">MVEN_00480600</name>
</gene>
<evidence type="ECO:0000313" key="11">
    <source>
        <dbReference type="Proteomes" id="UP000620124"/>
    </source>
</evidence>
<organism evidence="10 11">
    <name type="scientific">Mycena venus</name>
    <dbReference type="NCBI Taxonomy" id="2733690"/>
    <lineage>
        <taxon>Eukaryota</taxon>
        <taxon>Fungi</taxon>
        <taxon>Dikarya</taxon>
        <taxon>Basidiomycota</taxon>
        <taxon>Agaricomycotina</taxon>
        <taxon>Agaricomycetes</taxon>
        <taxon>Agaricomycetidae</taxon>
        <taxon>Agaricales</taxon>
        <taxon>Marasmiineae</taxon>
        <taxon>Mycenaceae</taxon>
        <taxon>Mycena</taxon>
    </lineage>
</organism>